<dbReference type="eggNOG" id="arCOG02431">
    <property type="taxonomic scope" value="Archaea"/>
</dbReference>
<feature type="domain" description="Smf/DprA SLOG" evidence="2">
    <location>
        <begin position="323"/>
        <end position="543"/>
    </location>
</feature>
<protein>
    <recommendedName>
        <fullName evidence="2">Smf/DprA SLOG domain-containing protein</fullName>
    </recommendedName>
</protein>
<accession>G7VD24</accession>
<evidence type="ECO:0000313" key="4">
    <source>
        <dbReference type="Proteomes" id="UP000005867"/>
    </source>
</evidence>
<dbReference type="eggNOG" id="arCOG00041">
    <property type="taxonomic scope" value="Archaea"/>
</dbReference>
<dbReference type="GO" id="GO:0009294">
    <property type="term" value="P:DNA-mediated transformation"/>
    <property type="evidence" value="ECO:0007669"/>
    <property type="project" value="InterPro"/>
</dbReference>
<dbReference type="AlphaFoldDB" id="G7VD24"/>
<dbReference type="BioCyc" id="PSP1104324:GJSN-2463-MONOMER"/>
<dbReference type="InterPro" id="IPR000836">
    <property type="entry name" value="PRTase_dom"/>
</dbReference>
<reference evidence="3 4" key="1">
    <citation type="journal article" date="2012" name="J. Bacteriol.">
        <title>Complete genome sequence of strain 1860, a crenarchaeon of the genus pyrobaculum able to grow with various electron acceptors.</title>
        <authorList>
            <person name="Mardanov A.V."/>
            <person name="Gumerov V.M."/>
            <person name="Slobodkina G.B."/>
            <person name="Beletsky A.V."/>
            <person name="Bonch-Osmolovskaya E.A."/>
            <person name="Ravin N.V."/>
            <person name="Skryabin K.G."/>
        </authorList>
    </citation>
    <scope>NUCLEOTIDE SEQUENCE [LARGE SCALE GENOMIC DNA]</scope>
    <source>
        <strain evidence="3 4">1860</strain>
    </source>
</reference>
<dbReference type="KEGG" id="pyr:P186_2517"/>
<dbReference type="InterPro" id="IPR003488">
    <property type="entry name" value="DprA"/>
</dbReference>
<dbReference type="InterPro" id="IPR029057">
    <property type="entry name" value="PRTase-like"/>
</dbReference>
<dbReference type="Pfam" id="PF02481">
    <property type="entry name" value="DNA_processg_A"/>
    <property type="match status" value="1"/>
</dbReference>
<dbReference type="CDD" id="cd06223">
    <property type="entry name" value="PRTases_typeI"/>
    <property type="match status" value="1"/>
</dbReference>
<dbReference type="PANTHER" id="PTHR43022:SF1">
    <property type="entry name" value="PROTEIN SMF"/>
    <property type="match status" value="1"/>
</dbReference>
<keyword evidence="4" id="KW-1185">Reference proteome</keyword>
<dbReference type="HOGENOM" id="CLU_494030_0_0_2"/>
<dbReference type="Proteomes" id="UP000005867">
    <property type="component" value="Chromosome"/>
</dbReference>
<evidence type="ECO:0000259" key="2">
    <source>
        <dbReference type="Pfam" id="PF02481"/>
    </source>
</evidence>
<comment type="similarity">
    <text evidence="1">Belongs to the DprA/Smf family.</text>
</comment>
<name>G7VD24_9CREN</name>
<evidence type="ECO:0000256" key="1">
    <source>
        <dbReference type="ARBA" id="ARBA00006525"/>
    </source>
</evidence>
<dbReference type="PANTHER" id="PTHR43022">
    <property type="entry name" value="PROTEIN SMF"/>
    <property type="match status" value="1"/>
</dbReference>
<evidence type="ECO:0000313" key="3">
    <source>
        <dbReference type="EMBL" id="AET33903.1"/>
    </source>
</evidence>
<dbReference type="Gene3D" id="3.40.50.2020">
    <property type="match status" value="1"/>
</dbReference>
<proteinExistence type="inferred from homology"/>
<dbReference type="InterPro" id="IPR057666">
    <property type="entry name" value="DrpA_SLOG"/>
</dbReference>
<dbReference type="Gene3D" id="3.40.50.450">
    <property type="match status" value="1"/>
</dbReference>
<dbReference type="STRING" id="1104324.P186_2517"/>
<dbReference type="SUPFAM" id="SSF53271">
    <property type="entry name" value="PRTase-like"/>
    <property type="match status" value="1"/>
</dbReference>
<gene>
    <name evidence="3" type="ORF">P186_2517</name>
</gene>
<organism evidence="3 4">
    <name type="scientific">Pyrobaculum ferrireducens</name>
    <dbReference type="NCBI Taxonomy" id="1104324"/>
    <lineage>
        <taxon>Archaea</taxon>
        <taxon>Thermoproteota</taxon>
        <taxon>Thermoprotei</taxon>
        <taxon>Thermoproteales</taxon>
        <taxon>Thermoproteaceae</taxon>
        <taxon>Pyrobaculum</taxon>
    </lineage>
</organism>
<dbReference type="EMBL" id="CP003098">
    <property type="protein sequence ID" value="AET33903.1"/>
    <property type="molecule type" value="Genomic_DNA"/>
</dbReference>
<dbReference type="SUPFAM" id="SSF102405">
    <property type="entry name" value="MCP/YpsA-like"/>
    <property type="match status" value="1"/>
</dbReference>
<sequence>MPAVARCFWGFLHLGDQILCRSIDWIRGARYLPCEVSSAGLPNVDDFVALCFYYSKEAGFGNQASLETLRLKKSAEVAKWLGIAMAFVIEDRWSSDLNRAVVVPMPKHPEEKKGYNQALELARVVVDSLTQQGYRIVLEDDVVGKKLPISSTEIRSSCRKDFDCAVRRHEENLVVLKQLDRPVAVIIDDVRTTGASVAALAKKLREAGARRVYAAVISRDAVIKDVGRCIVKEIYEVHDYYDDNYPYTLDELAEIYSAAIHWRREWGPIRSLAAKLKDGAELIGLLRQLPSFSLAQQKAAELRGSLELAIKLGAVPLPMGWGEYPKLLMEYGRGVVDPPLLIFRMGRPLNFVEWPVAVVGTRDPTESGLKAAAEVGRLLAKRGVPVVTGLARGVDTAAVKGARSAGGWVIGVWPALWRRVLESTEPRRTHIVLYREISYFLKRGNSTVVAEYAFGDDARRGFDQMLAARNRIISGMSRAVIIPESRYRERGWGTKYQVKYGIKAGRVVIVMKPSTDAEDVWRAFKYFVDRGAVEAKDPEDAVEIALSTNPL</sequence>